<evidence type="ECO:0000313" key="5">
    <source>
        <dbReference type="Proteomes" id="UP000596117"/>
    </source>
</evidence>
<dbReference type="AlphaFoldDB" id="A0A410NVG8"/>
<dbReference type="EMBL" id="CP066026">
    <property type="protein sequence ID" value="QQB88786.1"/>
    <property type="molecule type" value="Genomic_DNA"/>
</dbReference>
<organism evidence="2 4">
    <name type="scientific">Brevundimonas diminuta</name>
    <name type="common">Pseudomonas diminuta</name>
    <dbReference type="NCBI Taxonomy" id="293"/>
    <lineage>
        <taxon>Bacteria</taxon>
        <taxon>Pseudomonadati</taxon>
        <taxon>Pseudomonadota</taxon>
        <taxon>Alphaproteobacteria</taxon>
        <taxon>Caulobacterales</taxon>
        <taxon>Caulobacteraceae</taxon>
        <taxon>Brevundimonas</taxon>
    </lineage>
</organism>
<feature type="region of interest" description="Disordered" evidence="1">
    <location>
        <begin position="71"/>
        <end position="140"/>
    </location>
</feature>
<reference evidence="2 4" key="1">
    <citation type="submission" date="2019-01" db="EMBL/GenBank/DDBJ databases">
        <title>Brevundimonas diminuta Genome sequencing and assembly.</title>
        <authorList>
            <person name="Chen H."/>
        </authorList>
    </citation>
    <scope>NUCLEOTIDE SEQUENCE [LARGE SCALE GENOMIC DNA]</scope>
    <source>
        <strain evidence="2">ATCC</strain>
        <strain evidence="4">ATCC(B) 19146</strain>
    </source>
</reference>
<dbReference type="Proteomes" id="UP000596117">
    <property type="component" value="Chromosome"/>
</dbReference>
<accession>A0A410NVG8</accession>
<feature type="compositionally biased region" description="Basic and acidic residues" evidence="1">
    <location>
        <begin position="73"/>
        <end position="82"/>
    </location>
</feature>
<dbReference type="KEGG" id="bdm:EQG53_05460"/>
<keyword evidence="5" id="KW-1185">Reference proteome</keyword>
<evidence type="ECO:0000313" key="2">
    <source>
        <dbReference type="EMBL" id="QAT13849.1"/>
    </source>
</evidence>
<evidence type="ECO:0008006" key="6">
    <source>
        <dbReference type="Google" id="ProtNLM"/>
    </source>
</evidence>
<reference evidence="3 5" key="2">
    <citation type="submission" date="2020-12" db="EMBL/GenBank/DDBJ databases">
        <title>FDA dAtabase for Regulatory Grade micrObial Sequences (FDA-ARGOS): Supporting development and validation of Infectious Disease Dx tests.</title>
        <authorList>
            <person name="Kerrigan L."/>
            <person name="Long C."/>
            <person name="Tallon L."/>
            <person name="Sadzewicz L."/>
            <person name="Zhao X."/>
            <person name="Boylan J."/>
            <person name="Ott S."/>
            <person name="Bowen H."/>
            <person name="Vavikolanu K."/>
            <person name="Mehta A."/>
            <person name="Aluvathingal J."/>
            <person name="Nadendla S."/>
            <person name="Yan Y."/>
            <person name="Sichtig H."/>
        </authorList>
    </citation>
    <scope>NUCLEOTIDE SEQUENCE [LARGE SCALE GENOMIC DNA]</scope>
    <source>
        <strain evidence="3 5">FDAARGOS_1026</strain>
    </source>
</reference>
<dbReference type="Proteomes" id="UP000287388">
    <property type="component" value="Chromosome"/>
</dbReference>
<name>A0A410NVG8_BREDI</name>
<gene>
    <name evidence="2" type="ORF">EQG53_05460</name>
    <name evidence="3" type="ORF">I6H83_16970</name>
</gene>
<proteinExistence type="predicted"/>
<sequence length="140" mass="15394">MIHAAQIEKRRPLTRAEFGQLMIDQEGRCACGCGEKLQPMTEGVIDEHLRALALLGTNALENRALYRKPCARKKTDEQDTPRIAKAKAQAGETGQYARRQKRGHGSIKSPGFAPRNRKLNGSVGPTQAAARAQREAHDHG</sequence>
<evidence type="ECO:0000313" key="4">
    <source>
        <dbReference type="Proteomes" id="UP000287388"/>
    </source>
</evidence>
<protein>
    <recommendedName>
        <fullName evidence="6">HNH endonuclease</fullName>
    </recommendedName>
</protein>
<evidence type="ECO:0000313" key="3">
    <source>
        <dbReference type="EMBL" id="QQB88786.1"/>
    </source>
</evidence>
<dbReference type="EMBL" id="CP035093">
    <property type="protein sequence ID" value="QAT13849.1"/>
    <property type="molecule type" value="Genomic_DNA"/>
</dbReference>
<dbReference type="RefSeq" id="WP_128719348.1">
    <property type="nucleotide sequence ID" value="NZ_BJNC01000040.1"/>
</dbReference>
<evidence type="ECO:0000256" key="1">
    <source>
        <dbReference type="SAM" id="MobiDB-lite"/>
    </source>
</evidence>